<comment type="subcellular location">
    <subcellularLocation>
        <location evidence="5">Membrane</location>
        <topology evidence="5">Single-pass membrane protein</topology>
    </subcellularLocation>
</comment>
<dbReference type="CTD" id="6751793"/>
<dbReference type="STRING" id="10228.B3RST8"/>
<dbReference type="HOGENOM" id="CLU_012949_3_1_1"/>
<evidence type="ECO:0000256" key="2">
    <source>
        <dbReference type="ARBA" id="ARBA00022676"/>
    </source>
</evidence>
<dbReference type="FunCoup" id="B3RST8">
    <property type="interactions" value="321"/>
</dbReference>
<dbReference type="InParanoid" id="B3RST8"/>
<dbReference type="EC" id="2.4.1.17" evidence="5"/>
<dbReference type="CDD" id="cd03784">
    <property type="entry name" value="GT1_Gtf-like"/>
    <property type="match status" value="1"/>
</dbReference>
<dbReference type="PANTHER" id="PTHR48043:SF145">
    <property type="entry name" value="FI06409P-RELATED"/>
    <property type="match status" value="1"/>
</dbReference>
<dbReference type="eggNOG" id="KOG1192">
    <property type="taxonomic scope" value="Eukaryota"/>
</dbReference>
<name>B3RST8_TRIAD</name>
<dbReference type="KEGG" id="tad:TRIADDRAFT_22929"/>
<dbReference type="GO" id="GO:0008194">
    <property type="term" value="F:UDP-glycosyltransferase activity"/>
    <property type="evidence" value="ECO:0000318"/>
    <property type="project" value="GO_Central"/>
</dbReference>
<evidence type="ECO:0000313" key="6">
    <source>
        <dbReference type="EMBL" id="EDV27102.1"/>
    </source>
</evidence>
<dbReference type="GeneID" id="6751793"/>
<evidence type="ECO:0000256" key="4">
    <source>
        <dbReference type="RuleBase" id="RU003718"/>
    </source>
</evidence>
<sequence length="400" mass="45366">MAAQKRYCDATLSNKTLLQSLKDIDIVVSDGVYVCSILLPEVLQKPFINIYFNGGILGVHTFYGRYRPASYVPTHPSLTSRKLSFFERLISVIGKLVMERIFQWDCEKVAEQLRSKHNISTHLSLAQLQRKLSLHLSALDFSIEYPRPIPPYVHLVGPLSPQSPSPLPQIFENFIQNSKQGAILMSFGSELQLEDYKVSEMIKALSQLPYNVIWKTKQTVDNLPENVKTFGWTPQNDILGHKRIVALITHCGSNSLYEAAYHGVPMIAMPSMIEQQLNAQRMKHAGIGLEVDFYSFTSEDIINAINALAASPRYKENVQKISKILKSSKSARDTVVDWVEYAVDTDGAHHLKVQGEMLSFYELYNLDVFAFIILMLYISYRLLNYVTNRICCSTTKAKSD</sequence>
<keyword evidence="5" id="KW-0812">Transmembrane</keyword>
<keyword evidence="2 4" id="KW-0328">Glycosyltransferase</keyword>
<feature type="transmembrane region" description="Helical" evidence="5">
    <location>
        <begin position="363"/>
        <end position="380"/>
    </location>
</feature>
<dbReference type="PROSITE" id="PS00375">
    <property type="entry name" value="UDPGT"/>
    <property type="match status" value="1"/>
</dbReference>
<evidence type="ECO:0000256" key="1">
    <source>
        <dbReference type="ARBA" id="ARBA00009995"/>
    </source>
</evidence>
<evidence type="ECO:0000256" key="5">
    <source>
        <dbReference type="RuleBase" id="RU362059"/>
    </source>
</evidence>
<comment type="catalytic activity">
    <reaction evidence="5">
        <text>glucuronate acceptor + UDP-alpha-D-glucuronate = acceptor beta-D-glucuronoside + UDP + H(+)</text>
        <dbReference type="Rhea" id="RHEA:21032"/>
        <dbReference type="ChEBI" id="CHEBI:15378"/>
        <dbReference type="ChEBI" id="CHEBI:58052"/>
        <dbReference type="ChEBI" id="CHEBI:58223"/>
        <dbReference type="ChEBI" id="CHEBI:132367"/>
        <dbReference type="ChEBI" id="CHEBI:132368"/>
        <dbReference type="EC" id="2.4.1.17"/>
    </reaction>
</comment>
<dbReference type="InterPro" id="IPR050271">
    <property type="entry name" value="UDP-glycosyltransferase"/>
</dbReference>
<protein>
    <recommendedName>
        <fullName evidence="5">UDP-glucuronosyltransferase</fullName>
        <ecNumber evidence="5">2.4.1.17</ecNumber>
    </recommendedName>
</protein>
<keyword evidence="5" id="KW-1133">Transmembrane helix</keyword>
<dbReference type="InterPro" id="IPR035595">
    <property type="entry name" value="UDP_glycos_trans_CS"/>
</dbReference>
<keyword evidence="3 4" id="KW-0808">Transferase</keyword>
<dbReference type="PANTHER" id="PTHR48043">
    <property type="entry name" value="EG:EG0003.4 PROTEIN-RELATED"/>
    <property type="match status" value="1"/>
</dbReference>
<dbReference type="InterPro" id="IPR002213">
    <property type="entry name" value="UDP_glucos_trans"/>
</dbReference>
<keyword evidence="5" id="KW-0472">Membrane</keyword>
<accession>B3RST8</accession>
<keyword evidence="7" id="KW-1185">Reference proteome</keyword>
<dbReference type="GO" id="GO:0016020">
    <property type="term" value="C:membrane"/>
    <property type="evidence" value="ECO:0007669"/>
    <property type="project" value="UniProtKB-SubCell"/>
</dbReference>
<dbReference type="OMA" id="CCLFVYQ"/>
<dbReference type="GO" id="GO:0015020">
    <property type="term" value="F:glucuronosyltransferase activity"/>
    <property type="evidence" value="ECO:0007669"/>
    <property type="project" value="UniProtKB-EC"/>
</dbReference>
<dbReference type="FunFam" id="3.40.50.2000:FF:000021">
    <property type="entry name" value="UDP-glucuronosyltransferase"/>
    <property type="match status" value="1"/>
</dbReference>
<dbReference type="AlphaFoldDB" id="B3RST8"/>
<dbReference type="Pfam" id="PF00201">
    <property type="entry name" value="UDPGT"/>
    <property type="match status" value="1"/>
</dbReference>
<evidence type="ECO:0000256" key="3">
    <source>
        <dbReference type="ARBA" id="ARBA00022679"/>
    </source>
</evidence>
<reference evidence="6 7" key="1">
    <citation type="journal article" date="2008" name="Nature">
        <title>The Trichoplax genome and the nature of placozoans.</title>
        <authorList>
            <person name="Srivastava M."/>
            <person name="Begovic E."/>
            <person name="Chapman J."/>
            <person name="Putnam N.H."/>
            <person name="Hellsten U."/>
            <person name="Kawashima T."/>
            <person name="Kuo A."/>
            <person name="Mitros T."/>
            <person name="Salamov A."/>
            <person name="Carpenter M.L."/>
            <person name="Signorovitch A.Y."/>
            <person name="Moreno M.A."/>
            <person name="Kamm K."/>
            <person name="Grimwood J."/>
            <person name="Schmutz J."/>
            <person name="Shapiro H."/>
            <person name="Grigoriev I.V."/>
            <person name="Buss L.W."/>
            <person name="Schierwater B."/>
            <person name="Dellaporta S.L."/>
            <person name="Rokhsar D.S."/>
        </authorList>
    </citation>
    <scope>NUCLEOTIDE SEQUENCE [LARGE SCALE GENOMIC DNA]</scope>
    <source>
        <strain evidence="6 7">Grell-BS-1999</strain>
    </source>
</reference>
<gene>
    <name evidence="6" type="ORF">TRIADDRAFT_22929</name>
</gene>
<dbReference type="Gene3D" id="3.40.50.2000">
    <property type="entry name" value="Glycogen Phosphorylase B"/>
    <property type="match status" value="1"/>
</dbReference>
<comment type="similarity">
    <text evidence="1 4">Belongs to the UDP-glycosyltransferase family.</text>
</comment>
<dbReference type="EMBL" id="DS985243">
    <property type="protein sequence ID" value="EDV27102.1"/>
    <property type="molecule type" value="Genomic_DNA"/>
</dbReference>
<proteinExistence type="inferred from homology"/>
<dbReference type="OrthoDB" id="5835829at2759"/>
<evidence type="ECO:0000313" key="7">
    <source>
        <dbReference type="Proteomes" id="UP000009022"/>
    </source>
</evidence>
<dbReference type="Proteomes" id="UP000009022">
    <property type="component" value="Unassembled WGS sequence"/>
</dbReference>
<dbReference type="SUPFAM" id="SSF53756">
    <property type="entry name" value="UDP-Glycosyltransferase/glycogen phosphorylase"/>
    <property type="match status" value="1"/>
</dbReference>
<organism evidence="6 7">
    <name type="scientific">Trichoplax adhaerens</name>
    <name type="common">Trichoplax reptans</name>
    <dbReference type="NCBI Taxonomy" id="10228"/>
    <lineage>
        <taxon>Eukaryota</taxon>
        <taxon>Metazoa</taxon>
        <taxon>Placozoa</taxon>
        <taxon>Uniplacotomia</taxon>
        <taxon>Trichoplacea</taxon>
        <taxon>Trichoplacidae</taxon>
        <taxon>Trichoplax</taxon>
    </lineage>
</organism>
<dbReference type="RefSeq" id="XP_002111098.1">
    <property type="nucleotide sequence ID" value="XM_002111062.1"/>
</dbReference>
<dbReference type="PhylomeDB" id="B3RST8"/>